<dbReference type="InterPro" id="IPR032485">
    <property type="entry name" value="LRP1-like_beta_prop"/>
</dbReference>
<comment type="caution">
    <text evidence="4">The sequence shown here is derived from an EMBL/GenBank/DDBJ whole genome shotgun (WGS) entry which is preliminary data.</text>
</comment>
<dbReference type="InterPro" id="IPR014756">
    <property type="entry name" value="Ig_E-set"/>
</dbReference>
<dbReference type="Pfam" id="PF16472">
    <property type="entry name" value="DUF5050"/>
    <property type="match status" value="1"/>
</dbReference>
<dbReference type="AlphaFoldDB" id="A0A2A2G9Z3"/>
<feature type="chain" id="PRO_5012290824" description="IPT/TIG domain-containing protein" evidence="2">
    <location>
        <begin position="19"/>
        <end position="548"/>
    </location>
</feature>
<dbReference type="SMART" id="SM00429">
    <property type="entry name" value="IPT"/>
    <property type="match status" value="2"/>
</dbReference>
<name>A0A2A2G9Z3_9BACT</name>
<accession>A0A2A2G9Z3</accession>
<dbReference type="InterPro" id="IPR013783">
    <property type="entry name" value="Ig-like_fold"/>
</dbReference>
<gene>
    <name evidence="4" type="ORF">CK503_10785</name>
</gene>
<organism evidence="4 5">
    <name type="scientific">Fodinibius salipaludis</name>
    <dbReference type="NCBI Taxonomy" id="2032627"/>
    <lineage>
        <taxon>Bacteria</taxon>
        <taxon>Pseudomonadati</taxon>
        <taxon>Balneolota</taxon>
        <taxon>Balneolia</taxon>
        <taxon>Balneolales</taxon>
        <taxon>Balneolaceae</taxon>
        <taxon>Fodinibius</taxon>
    </lineage>
</organism>
<keyword evidence="5" id="KW-1185">Reference proteome</keyword>
<feature type="compositionally biased region" description="Polar residues" evidence="1">
    <location>
        <begin position="30"/>
        <end position="47"/>
    </location>
</feature>
<evidence type="ECO:0000313" key="5">
    <source>
        <dbReference type="Proteomes" id="UP000218831"/>
    </source>
</evidence>
<dbReference type="EMBL" id="NSKE01000007">
    <property type="protein sequence ID" value="PAU93632.1"/>
    <property type="molecule type" value="Genomic_DNA"/>
</dbReference>
<dbReference type="CDD" id="cd00603">
    <property type="entry name" value="IPT_PCSR"/>
    <property type="match status" value="2"/>
</dbReference>
<evidence type="ECO:0000313" key="4">
    <source>
        <dbReference type="EMBL" id="PAU93632.1"/>
    </source>
</evidence>
<dbReference type="Gene3D" id="2.120.10.30">
    <property type="entry name" value="TolB, C-terminal domain"/>
    <property type="match status" value="2"/>
</dbReference>
<evidence type="ECO:0000256" key="2">
    <source>
        <dbReference type="SAM" id="SignalP"/>
    </source>
</evidence>
<dbReference type="Gene3D" id="2.60.40.10">
    <property type="entry name" value="Immunoglobulins"/>
    <property type="match status" value="2"/>
</dbReference>
<evidence type="ECO:0000259" key="3">
    <source>
        <dbReference type="SMART" id="SM00429"/>
    </source>
</evidence>
<reference evidence="4 5" key="1">
    <citation type="submission" date="2017-08" db="EMBL/GenBank/DDBJ databases">
        <title>Aliifodinibius alkalisoli sp. nov., isolated from saline alkaline soil.</title>
        <authorList>
            <person name="Liu D."/>
            <person name="Zhang G."/>
        </authorList>
    </citation>
    <scope>NUCLEOTIDE SEQUENCE [LARGE SCALE GENOMIC DNA]</scope>
    <source>
        <strain evidence="4 5">WN023</strain>
    </source>
</reference>
<feature type="region of interest" description="Disordered" evidence="1">
    <location>
        <begin position="523"/>
        <end position="548"/>
    </location>
</feature>
<keyword evidence="2" id="KW-0732">Signal</keyword>
<dbReference type="Proteomes" id="UP000218831">
    <property type="component" value="Unassembled WGS sequence"/>
</dbReference>
<dbReference type="SUPFAM" id="SSF81296">
    <property type="entry name" value="E set domains"/>
    <property type="match status" value="2"/>
</dbReference>
<dbReference type="InterPro" id="IPR002909">
    <property type="entry name" value="IPT_dom"/>
</dbReference>
<proteinExistence type="predicted"/>
<feature type="domain" description="IPT/TIG" evidence="3">
    <location>
        <begin position="112"/>
        <end position="200"/>
    </location>
</feature>
<dbReference type="InterPro" id="IPR011042">
    <property type="entry name" value="6-blade_b-propeller_TolB-like"/>
</dbReference>
<dbReference type="Pfam" id="PF01833">
    <property type="entry name" value="TIG"/>
    <property type="match status" value="2"/>
</dbReference>
<evidence type="ECO:0000256" key="1">
    <source>
        <dbReference type="SAM" id="MobiDB-lite"/>
    </source>
</evidence>
<feature type="domain" description="IPT/TIG" evidence="3">
    <location>
        <begin position="28"/>
        <end position="107"/>
    </location>
</feature>
<dbReference type="RefSeq" id="WP_095606823.1">
    <property type="nucleotide sequence ID" value="NZ_NSKE01000007.1"/>
</dbReference>
<dbReference type="OrthoDB" id="9815657at2"/>
<dbReference type="PANTHER" id="PTHR36842">
    <property type="entry name" value="PROTEIN TOLB HOMOLOG"/>
    <property type="match status" value="1"/>
</dbReference>
<dbReference type="PROSITE" id="PS51257">
    <property type="entry name" value="PROKAR_LIPOPROTEIN"/>
    <property type="match status" value="1"/>
</dbReference>
<feature type="compositionally biased region" description="Polar residues" evidence="1">
    <location>
        <begin position="528"/>
        <end position="538"/>
    </location>
</feature>
<dbReference type="SUPFAM" id="SSF69304">
    <property type="entry name" value="Tricorn protease N-terminal domain"/>
    <property type="match status" value="1"/>
</dbReference>
<feature type="region of interest" description="Disordered" evidence="1">
    <location>
        <begin position="23"/>
        <end position="53"/>
    </location>
</feature>
<feature type="signal peptide" evidence="2">
    <location>
        <begin position="1"/>
        <end position="18"/>
    </location>
</feature>
<dbReference type="PANTHER" id="PTHR36842:SF1">
    <property type="entry name" value="PROTEIN TOLB"/>
    <property type="match status" value="1"/>
</dbReference>
<feature type="compositionally biased region" description="Polar residues" evidence="1">
    <location>
        <begin position="394"/>
        <end position="413"/>
    </location>
</feature>
<protein>
    <recommendedName>
        <fullName evidence="3">IPT/TIG domain-containing protein</fullName>
    </recommendedName>
</protein>
<sequence length="548" mass="57742">MKRLLQLSVLFITILLVASCGSDSGGPNPEITSVQPESGPPGTSVSISGKGFRPHGEMNVTFGGTSATLISATEDQIQTEVPESLSEGSAPVEVSVGGETASGPSFMVEAKAPGISSVEPDSGTVGTKVTIKGMNFSGSASDIDIVFNGTDAAVNSTSKDKLVTEVPEGATDGPIKVTVKQKSTTGPDFDVITDGVLEVITQSSGDDQDPDGYSVAVDGSSGKSIDINDKIYYKDLQKGSYNLSLWGIAQNCSVSGKNPRSVSISAGDTTSTSFDIECRAVINDRIAFQSNRGSVADIYLMDPDGANQQALTNDPATDYLPQISYSGTRVLFSSYRNGNFNLFIVNANGSNIRQVTSSSGETFNGSWAPDDSNIVFADDRSGSGEIYTIAPDGSNEQRLTNNSANEQSPSWSPDGSKIVFVSKKPNAGLDIYTMNPDGSNVKQLTSNNSSDGDPVWSPDGSKIAFVSSDGNKEIYVMNADGSNTQRITNNSASDEYPSWSRDGTEIIFDSDRDGNDEIYKINADGTGSPVNLSNNSANDRFPDWSPVK</sequence>
<feature type="region of interest" description="Disordered" evidence="1">
    <location>
        <begin position="390"/>
        <end position="417"/>
    </location>
</feature>